<dbReference type="KEGG" id="apel:CA267_007285"/>
<protein>
    <recommendedName>
        <fullName evidence="3">1,4-alpha-glucan branching enzyme</fullName>
    </recommendedName>
</protein>
<sequence>MSSANSTKDHDKIKSWIEKHDGKPAIVKGTEDDGDGAGLLRVKFSNDDDLEEVEWQEFFSTFDESDLSFLYQDDKDSRFFKFVKGH</sequence>
<reference evidence="2" key="1">
    <citation type="submission" date="2014-12" db="EMBL/GenBank/DDBJ databases">
        <title>Complete genome sequence of a multi-drug resistant Klebsiella pneumoniae.</title>
        <authorList>
            <person name="Hua X."/>
            <person name="Chen Q."/>
            <person name="Li X."/>
            <person name="Feng Y."/>
            <person name="Ruan Z."/>
            <person name="Yu Y."/>
        </authorList>
    </citation>
    <scope>NUCLEOTIDE SEQUENCE [LARGE SCALE GENOMIC DNA]</scope>
    <source>
        <strain evidence="2">5.12</strain>
    </source>
</reference>
<name>A0A6M4MBL6_9ALTE</name>
<dbReference type="OrthoDB" id="9808866at2"/>
<evidence type="ECO:0000313" key="2">
    <source>
        <dbReference type="Proteomes" id="UP000219285"/>
    </source>
</evidence>
<organism evidence="1 2">
    <name type="scientific">Alteromonas pelagimontana</name>
    <dbReference type="NCBI Taxonomy" id="1858656"/>
    <lineage>
        <taxon>Bacteria</taxon>
        <taxon>Pseudomonadati</taxon>
        <taxon>Pseudomonadota</taxon>
        <taxon>Gammaproteobacteria</taxon>
        <taxon>Alteromonadales</taxon>
        <taxon>Alteromonadaceae</taxon>
        <taxon>Alteromonas/Salinimonas group</taxon>
        <taxon>Alteromonas</taxon>
    </lineage>
</organism>
<reference evidence="1 2" key="2">
    <citation type="submission" date="2020-04" db="EMBL/GenBank/DDBJ databases">
        <title>Complete genome sequence of Alteromonas pelagimontana 5.12T.</title>
        <authorList>
            <person name="Sinha R.K."/>
            <person name="Krishnan K.P."/>
            <person name="Kurian J.P."/>
        </authorList>
    </citation>
    <scope>NUCLEOTIDE SEQUENCE [LARGE SCALE GENOMIC DNA]</scope>
    <source>
        <strain evidence="1 2">5.12</strain>
    </source>
</reference>
<accession>A0A6M4MBL6</accession>
<dbReference type="Proteomes" id="UP000219285">
    <property type="component" value="Chromosome"/>
</dbReference>
<proteinExistence type="predicted"/>
<evidence type="ECO:0000313" key="1">
    <source>
        <dbReference type="EMBL" id="QJR80592.1"/>
    </source>
</evidence>
<dbReference type="EMBL" id="CP052766">
    <property type="protein sequence ID" value="QJR80592.1"/>
    <property type="molecule type" value="Genomic_DNA"/>
</dbReference>
<gene>
    <name evidence="1" type="ORF">CA267_007285</name>
</gene>
<dbReference type="AlphaFoldDB" id="A0A6M4MBL6"/>
<keyword evidence="2" id="KW-1185">Reference proteome</keyword>
<dbReference type="RefSeq" id="WP_075608101.1">
    <property type="nucleotide sequence ID" value="NZ_CP052766.1"/>
</dbReference>
<evidence type="ECO:0008006" key="3">
    <source>
        <dbReference type="Google" id="ProtNLM"/>
    </source>
</evidence>